<dbReference type="PROSITE" id="PS50191">
    <property type="entry name" value="CRAL_TRIO"/>
    <property type="match status" value="1"/>
</dbReference>
<comment type="caution">
    <text evidence="2">The sequence shown here is derived from an EMBL/GenBank/DDBJ whole genome shotgun (WGS) entry which is preliminary data.</text>
</comment>
<evidence type="ECO:0000313" key="3">
    <source>
        <dbReference type="Proteomes" id="UP000037904"/>
    </source>
</evidence>
<name>A0A0M9EN96_FUSLA</name>
<dbReference type="PANTHER" id="PTHR45657:SF20">
    <property type="entry name" value="CRAL_TRIO DOMAIN PROTEIN (AFU_ORTHOLOGUE AFUA_5G00680)"/>
    <property type="match status" value="1"/>
</dbReference>
<dbReference type="Proteomes" id="UP000037904">
    <property type="component" value="Unassembled WGS sequence"/>
</dbReference>
<reference evidence="2 3" key="1">
    <citation type="submission" date="2015-04" db="EMBL/GenBank/DDBJ databases">
        <title>The draft genome sequence of Fusarium langsethiae, a T-2/HT-2 mycotoxin producer.</title>
        <authorList>
            <person name="Lysoe E."/>
            <person name="Divon H.H."/>
            <person name="Terzi V."/>
            <person name="Orru L."/>
            <person name="Lamontanara A."/>
            <person name="Kolseth A.-K."/>
            <person name="Frandsen R.J."/>
            <person name="Nielsen K."/>
            <person name="Thrane U."/>
        </authorList>
    </citation>
    <scope>NUCLEOTIDE SEQUENCE [LARGE SCALE GENOMIC DNA]</scope>
    <source>
        <strain evidence="2 3">Fl201059</strain>
    </source>
</reference>
<sequence>MATETETETPAVITPTVSQQGSFIVLLKFLEERGHLKRPQEFQERDVPDGINDHPTFMRFLQGRGFDPQGALNQYEEAMAIRKDTEAIEAYDNISVDEFEEARQMYPTWSGRRDKRGLPICMFDVGQLTAESMAKYNASQTATEKSQHTMVYHDYMTRFVLPLCASMPDCKAQSPSVVSSVFVVNAGSFGLRQAWSLKGYAQGVSQLLAVCFPEMVDRCYVMNAPAYFGKIWGILSKFIDPRTAAKLIIVSSSEDSLSTLTPYIDVENIPTEYGGKFTYKPGMTPKLDEGLLKYMKWALPGGSLPEGPIKFIQDQNNKRAVLATGSMNDAKRDDIIATAGC</sequence>
<keyword evidence="3" id="KW-1185">Reference proteome</keyword>
<dbReference type="InterPro" id="IPR051026">
    <property type="entry name" value="PI/PC_transfer"/>
</dbReference>
<protein>
    <submittedName>
        <fullName evidence="2">Cral trio protein</fullName>
    </submittedName>
</protein>
<dbReference type="AlphaFoldDB" id="A0A0M9EN96"/>
<organism evidence="2 3">
    <name type="scientific">Fusarium langsethiae</name>
    <dbReference type="NCBI Taxonomy" id="179993"/>
    <lineage>
        <taxon>Eukaryota</taxon>
        <taxon>Fungi</taxon>
        <taxon>Dikarya</taxon>
        <taxon>Ascomycota</taxon>
        <taxon>Pezizomycotina</taxon>
        <taxon>Sordariomycetes</taxon>
        <taxon>Hypocreomycetidae</taxon>
        <taxon>Hypocreales</taxon>
        <taxon>Nectriaceae</taxon>
        <taxon>Fusarium</taxon>
    </lineage>
</organism>
<feature type="domain" description="CRAL-TRIO" evidence="1">
    <location>
        <begin position="98"/>
        <end position="281"/>
    </location>
</feature>
<proteinExistence type="predicted"/>
<accession>A0A0M9EN96</accession>
<dbReference type="Gene3D" id="3.40.525.10">
    <property type="entry name" value="CRAL-TRIO lipid binding domain"/>
    <property type="match status" value="1"/>
</dbReference>
<dbReference type="Pfam" id="PF00650">
    <property type="entry name" value="CRAL_TRIO"/>
    <property type="match status" value="1"/>
</dbReference>
<dbReference type="SUPFAM" id="SSF52087">
    <property type="entry name" value="CRAL/TRIO domain"/>
    <property type="match status" value="1"/>
</dbReference>
<dbReference type="PANTHER" id="PTHR45657">
    <property type="entry name" value="CRAL-TRIO DOMAIN-CONTAINING PROTEIN YKL091C-RELATED"/>
    <property type="match status" value="1"/>
</dbReference>
<dbReference type="CDD" id="cd00170">
    <property type="entry name" value="SEC14"/>
    <property type="match status" value="1"/>
</dbReference>
<dbReference type="InterPro" id="IPR036865">
    <property type="entry name" value="CRAL-TRIO_dom_sf"/>
</dbReference>
<dbReference type="InterPro" id="IPR001251">
    <property type="entry name" value="CRAL-TRIO_dom"/>
</dbReference>
<dbReference type="OrthoDB" id="30289at2759"/>
<evidence type="ECO:0000313" key="2">
    <source>
        <dbReference type="EMBL" id="KPA36533.1"/>
    </source>
</evidence>
<gene>
    <name evidence="2" type="ORF">FLAG1_10694</name>
</gene>
<dbReference type="EMBL" id="JXCE01000612">
    <property type="protein sequence ID" value="KPA36533.1"/>
    <property type="molecule type" value="Genomic_DNA"/>
</dbReference>
<evidence type="ECO:0000259" key="1">
    <source>
        <dbReference type="PROSITE" id="PS50191"/>
    </source>
</evidence>
<dbReference type="SMART" id="SM00516">
    <property type="entry name" value="SEC14"/>
    <property type="match status" value="1"/>
</dbReference>